<comment type="caution">
    <text evidence="1">The sequence shown here is derived from an EMBL/GenBank/DDBJ whole genome shotgun (WGS) entry which is preliminary data.</text>
</comment>
<organism evidence="1 2">
    <name type="scientific">Brachionus plicatilis</name>
    <name type="common">Marine rotifer</name>
    <name type="synonym">Brachionus muelleri</name>
    <dbReference type="NCBI Taxonomy" id="10195"/>
    <lineage>
        <taxon>Eukaryota</taxon>
        <taxon>Metazoa</taxon>
        <taxon>Spiralia</taxon>
        <taxon>Gnathifera</taxon>
        <taxon>Rotifera</taxon>
        <taxon>Eurotatoria</taxon>
        <taxon>Monogononta</taxon>
        <taxon>Pseudotrocha</taxon>
        <taxon>Ploima</taxon>
        <taxon>Brachionidae</taxon>
        <taxon>Brachionus</taxon>
    </lineage>
</organism>
<name>A0A3M7S6U7_BRAPC</name>
<dbReference type="Proteomes" id="UP000276133">
    <property type="component" value="Unassembled WGS sequence"/>
</dbReference>
<keyword evidence="2" id="KW-1185">Reference proteome</keyword>
<protein>
    <submittedName>
        <fullName evidence="1">Uncharacterized protein</fullName>
    </submittedName>
</protein>
<proteinExistence type="predicted"/>
<dbReference type="OrthoDB" id="303107at2759"/>
<dbReference type="AlphaFoldDB" id="A0A3M7S6U7"/>
<evidence type="ECO:0000313" key="1">
    <source>
        <dbReference type="EMBL" id="RNA31554.1"/>
    </source>
</evidence>
<evidence type="ECO:0000313" key="2">
    <source>
        <dbReference type="Proteomes" id="UP000276133"/>
    </source>
</evidence>
<gene>
    <name evidence="1" type="ORF">BpHYR1_018925</name>
</gene>
<dbReference type="EMBL" id="REGN01001929">
    <property type="protein sequence ID" value="RNA31554.1"/>
    <property type="molecule type" value="Genomic_DNA"/>
</dbReference>
<accession>A0A3M7S6U7</accession>
<reference evidence="1 2" key="1">
    <citation type="journal article" date="2018" name="Sci. Rep.">
        <title>Genomic signatures of local adaptation to the degree of environmental predictability in rotifers.</title>
        <authorList>
            <person name="Franch-Gras L."/>
            <person name="Hahn C."/>
            <person name="Garcia-Roger E.M."/>
            <person name="Carmona M.J."/>
            <person name="Serra M."/>
            <person name="Gomez A."/>
        </authorList>
    </citation>
    <scope>NUCLEOTIDE SEQUENCE [LARGE SCALE GENOMIC DNA]</scope>
    <source>
        <strain evidence="1">HYR1</strain>
    </source>
</reference>
<sequence length="61" mass="7299">MKPVYCLCKKKDEQLEEKKQEHDVEIGELIESQYLPEMPALFQKADREKQQLLQALQPKRQ</sequence>